<protein>
    <submittedName>
        <fullName evidence="3">CubicO group peptidase, beta-lactamase class C family</fullName>
    </submittedName>
</protein>
<dbReference type="PANTHER" id="PTHR43283">
    <property type="entry name" value="BETA-LACTAMASE-RELATED"/>
    <property type="match status" value="1"/>
</dbReference>
<organism evidence="3 4">
    <name type="scientific">Terriglobus roseus</name>
    <dbReference type="NCBI Taxonomy" id="392734"/>
    <lineage>
        <taxon>Bacteria</taxon>
        <taxon>Pseudomonadati</taxon>
        <taxon>Acidobacteriota</taxon>
        <taxon>Terriglobia</taxon>
        <taxon>Terriglobales</taxon>
        <taxon>Acidobacteriaceae</taxon>
        <taxon>Terriglobus</taxon>
    </lineage>
</organism>
<keyword evidence="1" id="KW-0732">Signal</keyword>
<evidence type="ECO:0000313" key="3">
    <source>
        <dbReference type="EMBL" id="SEB81040.1"/>
    </source>
</evidence>
<dbReference type="SUPFAM" id="SSF56601">
    <property type="entry name" value="beta-lactamase/transpeptidase-like"/>
    <property type="match status" value="1"/>
</dbReference>
<accession>A0A1H4MD56</accession>
<dbReference type="EMBL" id="FNSD01000001">
    <property type="protein sequence ID" value="SEB81040.1"/>
    <property type="molecule type" value="Genomic_DNA"/>
</dbReference>
<dbReference type="AlphaFoldDB" id="A0A1H4MD56"/>
<sequence>MKVMFRREFTKSALSTDCTLRSSARSRNLALALLLIFVVTAHADGPSTDLGAPSQTVGQRLADDLNWTVAQRDDRFQQMDKVFPVHVVRRGRQPVLPLPPGRRLLDTEVAGYMAAEHLAGVLVLKDGKVWAERYALGLKPSGHWTGFSVTKAVTDTLAGTALRDGSLRSLDDAVTAYLPEMRGSAYDGVTVRQLMTMTSGVGWNESYTSSDADNVRLYTTSSAAGKNNTVEYMRTLPRDAPPGARWHYNTGETDLLGVLLRRATGKTLGEQLSAAIWKHAGMEHDATWIATAPGAAGEEFGGSGLSASLRDFGRLGLWVLRGGDGAVSPDWFPEATRAQVKAGNTAYGYGWWPQPDGSFAALGIFGQSILIDPQRKLVIVTLGDWPEATGASHTAARASFWAKVKAAVDSTAAH</sequence>
<feature type="domain" description="Beta-lactamase-related" evidence="2">
    <location>
        <begin position="107"/>
        <end position="382"/>
    </location>
</feature>
<dbReference type="Gene3D" id="3.40.710.10">
    <property type="entry name" value="DD-peptidase/beta-lactamase superfamily"/>
    <property type="match status" value="1"/>
</dbReference>
<feature type="chain" id="PRO_5010364145" evidence="1">
    <location>
        <begin position="44"/>
        <end position="414"/>
    </location>
</feature>
<dbReference type="InterPro" id="IPR012338">
    <property type="entry name" value="Beta-lactam/transpept-like"/>
</dbReference>
<dbReference type="Pfam" id="PF00144">
    <property type="entry name" value="Beta-lactamase"/>
    <property type="match status" value="1"/>
</dbReference>
<reference evidence="3 4" key="1">
    <citation type="submission" date="2016-10" db="EMBL/GenBank/DDBJ databases">
        <authorList>
            <person name="de Groot N.N."/>
        </authorList>
    </citation>
    <scope>NUCLEOTIDE SEQUENCE [LARGE SCALE GENOMIC DNA]</scope>
    <source>
        <strain evidence="3 4">AB35.6</strain>
    </source>
</reference>
<name>A0A1H4MD56_9BACT</name>
<dbReference type="InterPro" id="IPR001466">
    <property type="entry name" value="Beta-lactam-related"/>
</dbReference>
<dbReference type="InterPro" id="IPR050789">
    <property type="entry name" value="Diverse_Enzym_Activities"/>
</dbReference>
<evidence type="ECO:0000313" key="4">
    <source>
        <dbReference type="Proteomes" id="UP000182409"/>
    </source>
</evidence>
<dbReference type="OrthoDB" id="9773047at2"/>
<dbReference type="PANTHER" id="PTHR43283:SF14">
    <property type="entry name" value="BLL8153 PROTEIN"/>
    <property type="match status" value="1"/>
</dbReference>
<dbReference type="Proteomes" id="UP000182409">
    <property type="component" value="Unassembled WGS sequence"/>
</dbReference>
<evidence type="ECO:0000259" key="2">
    <source>
        <dbReference type="Pfam" id="PF00144"/>
    </source>
</evidence>
<gene>
    <name evidence="3" type="ORF">SAMN05443244_1899</name>
</gene>
<proteinExistence type="predicted"/>
<feature type="signal peptide" evidence="1">
    <location>
        <begin position="1"/>
        <end position="43"/>
    </location>
</feature>
<evidence type="ECO:0000256" key="1">
    <source>
        <dbReference type="SAM" id="SignalP"/>
    </source>
</evidence>